<protein>
    <recommendedName>
        <fullName evidence="4">DUF3955 domain-containing protein</fullName>
    </recommendedName>
</protein>
<sequence length="68" mass="7569">MKTYIYIITAVLVGALGYNLYMMDYQAGFLAEENFPMIVGLGASVCGLILAFVFFSFFKLQKNVNKVA</sequence>
<dbReference type="OrthoDB" id="1448612at2"/>
<keyword evidence="3" id="KW-1185">Reference proteome</keyword>
<feature type="transmembrane region" description="Helical" evidence="1">
    <location>
        <begin position="35"/>
        <end position="58"/>
    </location>
</feature>
<accession>A0A3L9M8K5</accession>
<evidence type="ECO:0000256" key="1">
    <source>
        <dbReference type="SAM" id="Phobius"/>
    </source>
</evidence>
<keyword evidence="1" id="KW-0472">Membrane</keyword>
<proteinExistence type="predicted"/>
<comment type="caution">
    <text evidence="2">The sequence shown here is derived from an EMBL/GenBank/DDBJ whole genome shotgun (WGS) entry which is preliminary data.</text>
</comment>
<keyword evidence="1" id="KW-0812">Transmembrane</keyword>
<organism evidence="2 3">
    <name type="scientific">Faecalibacter macacae</name>
    <dbReference type="NCBI Taxonomy" id="1859289"/>
    <lineage>
        <taxon>Bacteria</taxon>
        <taxon>Pseudomonadati</taxon>
        <taxon>Bacteroidota</taxon>
        <taxon>Flavobacteriia</taxon>
        <taxon>Flavobacteriales</taxon>
        <taxon>Weeksellaceae</taxon>
        <taxon>Faecalibacter</taxon>
    </lineage>
</organism>
<dbReference type="Proteomes" id="UP000275348">
    <property type="component" value="Unassembled WGS sequence"/>
</dbReference>
<reference evidence="2 3" key="1">
    <citation type="submission" date="2018-10" db="EMBL/GenBank/DDBJ databases">
        <authorList>
            <person name="Chen X."/>
        </authorList>
    </citation>
    <scope>NUCLEOTIDE SEQUENCE [LARGE SCALE GENOMIC DNA]</scope>
    <source>
        <strain evidence="2 3">YIM 102668</strain>
    </source>
</reference>
<evidence type="ECO:0000313" key="2">
    <source>
        <dbReference type="EMBL" id="RLZ06869.1"/>
    </source>
</evidence>
<keyword evidence="1" id="KW-1133">Transmembrane helix</keyword>
<name>A0A3L9M8K5_9FLAO</name>
<evidence type="ECO:0008006" key="4">
    <source>
        <dbReference type="Google" id="ProtNLM"/>
    </source>
</evidence>
<dbReference type="RefSeq" id="WP_121935516.1">
    <property type="nucleotide sequence ID" value="NZ_RDOJ01000021.1"/>
</dbReference>
<feature type="transmembrane region" description="Helical" evidence="1">
    <location>
        <begin position="5"/>
        <end position="23"/>
    </location>
</feature>
<dbReference type="EMBL" id="RDOJ01000021">
    <property type="protein sequence ID" value="RLZ06869.1"/>
    <property type="molecule type" value="Genomic_DNA"/>
</dbReference>
<gene>
    <name evidence="2" type="ORF">EAH69_12340</name>
</gene>
<evidence type="ECO:0000313" key="3">
    <source>
        <dbReference type="Proteomes" id="UP000275348"/>
    </source>
</evidence>
<dbReference type="AlphaFoldDB" id="A0A3L9M8K5"/>